<dbReference type="STRING" id="1128970.SAMN04487935_1427"/>
<feature type="domain" description="Secretion system C-terminal sorting" evidence="3">
    <location>
        <begin position="463"/>
        <end position="538"/>
    </location>
</feature>
<dbReference type="InterPro" id="IPR026444">
    <property type="entry name" value="Secre_tail"/>
</dbReference>
<dbReference type="NCBIfam" id="TIGR02608">
    <property type="entry name" value="delta_60_rpt"/>
    <property type="match status" value="6"/>
</dbReference>
<evidence type="ECO:0000313" key="4">
    <source>
        <dbReference type="EMBL" id="SDJ66966.1"/>
    </source>
</evidence>
<dbReference type="AlphaFoldDB" id="A0A1G8VLL9"/>
<dbReference type="InterPro" id="IPR013431">
    <property type="entry name" value="Delta_60_rpt"/>
</dbReference>
<sequence length="539" mass="58301">MNKKLLISALLLSASAFSQNLIPDLSFGNNGKVQTSFGADNSILSRIAVQPDGKIVACGTYNKEIDTAPYTVNQLALTRYNINGTIDLSFGTNGKIILPIGSDDSNEHNDVKILSNGKILVMTNRTVNAAPNQQNTDYVLLRFNADGTPDGGFGTNGMAVADFDRSDFGRDMELQSDGKIVIAGTSFTYDSNDTDFAVSRYNSDGSKDLIFGVNGIVRINFGTSTNSATRTYEDANALKIQPDGKIIIAGYTSDGMGPERAKFALARLNADGTLDANFGVNGKAYTNFTADDEIAESIQLLPNGKIIACGTMYYNNDDNEKIVVAKYNANGTLDATFANGGKLITETNNQTPENYAFGSHLTGDGKFLIVGGGFNNGILNAFLLQINADGSQDAAFGNNGFYWIDPQEMAAAKDIIITNDGKITLGGVTVTSDGPTGEQFVLWRFIQQTLVQQDFSKTAFTVSPNPFENIVNVDFKMDQEEFLSFELIDQTGRKIQQLFSGHFSIGQNSKQLQMPQLPKGAYFLNISGKQMSKTIKIIK</sequence>
<dbReference type="OrthoDB" id="9805017at2"/>
<evidence type="ECO:0000256" key="2">
    <source>
        <dbReference type="SAM" id="SignalP"/>
    </source>
</evidence>
<evidence type="ECO:0000259" key="3">
    <source>
        <dbReference type="Pfam" id="PF18962"/>
    </source>
</evidence>
<gene>
    <name evidence="4" type="ORF">SAMN04487935_1427</name>
</gene>
<dbReference type="SUPFAM" id="SSF82171">
    <property type="entry name" value="DPP6 N-terminal domain-like"/>
    <property type="match status" value="1"/>
</dbReference>
<protein>
    <submittedName>
        <fullName evidence="4">Delta-60 repeat domain-containing protein/Por secretion system C-terminal sorting domain-containing protein</fullName>
    </submittedName>
</protein>
<evidence type="ECO:0000313" key="5">
    <source>
        <dbReference type="Proteomes" id="UP000199580"/>
    </source>
</evidence>
<dbReference type="EMBL" id="FNEZ01000002">
    <property type="protein sequence ID" value="SDJ66966.1"/>
    <property type="molecule type" value="Genomic_DNA"/>
</dbReference>
<accession>A0A1G8VLL9</accession>
<dbReference type="PANTHER" id="PTHR42754">
    <property type="entry name" value="ENDOGLUCANASE"/>
    <property type="match status" value="1"/>
</dbReference>
<dbReference type="SUPFAM" id="SSF101898">
    <property type="entry name" value="NHL repeat"/>
    <property type="match status" value="1"/>
</dbReference>
<keyword evidence="5" id="KW-1185">Reference proteome</keyword>
<dbReference type="Proteomes" id="UP000199580">
    <property type="component" value="Unassembled WGS sequence"/>
</dbReference>
<dbReference type="NCBIfam" id="TIGR04183">
    <property type="entry name" value="Por_Secre_tail"/>
    <property type="match status" value="1"/>
</dbReference>
<proteinExistence type="predicted"/>
<dbReference type="Pfam" id="PF17164">
    <property type="entry name" value="DUF5122"/>
    <property type="match status" value="6"/>
</dbReference>
<dbReference type="Gene3D" id="2.80.10.50">
    <property type="match status" value="3"/>
</dbReference>
<dbReference type="RefSeq" id="WP_091393188.1">
    <property type="nucleotide sequence ID" value="NZ_BKAI01000003.1"/>
</dbReference>
<reference evidence="4 5" key="1">
    <citation type="submission" date="2016-10" db="EMBL/GenBank/DDBJ databases">
        <authorList>
            <person name="de Groot N.N."/>
        </authorList>
    </citation>
    <scope>NUCLEOTIDE SEQUENCE [LARGE SCALE GENOMIC DNA]</scope>
    <source>
        <strain evidence="4 5">CGMCC 1.10076</strain>
    </source>
</reference>
<feature type="chain" id="PRO_5011529378" evidence="2">
    <location>
        <begin position="19"/>
        <end position="539"/>
    </location>
</feature>
<keyword evidence="1 2" id="KW-0732">Signal</keyword>
<dbReference type="Pfam" id="PF18962">
    <property type="entry name" value="Por_Secre_tail"/>
    <property type="match status" value="1"/>
</dbReference>
<evidence type="ECO:0000256" key="1">
    <source>
        <dbReference type="ARBA" id="ARBA00022729"/>
    </source>
</evidence>
<feature type="signal peptide" evidence="2">
    <location>
        <begin position="1"/>
        <end position="18"/>
    </location>
</feature>
<dbReference type="PANTHER" id="PTHR42754:SF1">
    <property type="entry name" value="LIPOPROTEIN"/>
    <property type="match status" value="1"/>
</dbReference>
<organism evidence="4 5">
    <name type="scientific">Flavobacterium noncentrifugens</name>
    <dbReference type="NCBI Taxonomy" id="1128970"/>
    <lineage>
        <taxon>Bacteria</taxon>
        <taxon>Pseudomonadati</taxon>
        <taxon>Bacteroidota</taxon>
        <taxon>Flavobacteriia</taxon>
        <taxon>Flavobacteriales</taxon>
        <taxon>Flavobacteriaceae</taxon>
        <taxon>Flavobacterium</taxon>
    </lineage>
</organism>
<name>A0A1G8VLL9_9FLAO</name>